<feature type="repeat" description="RCC1" evidence="2">
    <location>
        <begin position="214"/>
        <end position="275"/>
    </location>
</feature>
<feature type="repeat" description="RCC1" evidence="2">
    <location>
        <begin position="53"/>
        <end position="106"/>
    </location>
</feature>
<feature type="repeat" description="RCC1" evidence="2">
    <location>
        <begin position="326"/>
        <end position="377"/>
    </location>
</feature>
<evidence type="ECO:0000259" key="3">
    <source>
        <dbReference type="Pfam" id="PF25390"/>
    </source>
</evidence>
<evidence type="ECO:0000256" key="2">
    <source>
        <dbReference type="PROSITE-ProRule" id="PRU00235"/>
    </source>
</evidence>
<feature type="repeat" description="RCC1" evidence="2">
    <location>
        <begin position="160"/>
        <end position="213"/>
    </location>
</feature>
<dbReference type="Proteomes" id="UP001472866">
    <property type="component" value="Chromosome 12"/>
</dbReference>
<dbReference type="SUPFAM" id="SSF50985">
    <property type="entry name" value="RCC1/BLIP-II"/>
    <property type="match status" value="1"/>
</dbReference>
<sequence>MISFEAVSDHTLSGTVLESERWPEAVMAFLARQLWREVAGSGGKTRPASRALSYLATWGNGDLGRLGHGEACENVEVPVVCSRGLEGAMASRVSCGGAHTLVLDQRGRVFSMGLNDSGQLGLGVNEEYVTEPTLVPGLEGKTVTDIAAGRDHSAVVTSEGEVFVAGSNKKGKLGLGKRSPRMASTFQKNDFLADYRIEKVALGAMHSLCLSSSGEVFSWGSSAYGVLGHGMTKRLVFISSKDEWSPRKILFFEENSIKVSSVASGDSYSGCVDSRGNVYTWGQGSFWKLGHERDVDAWKPQAVADLAYVKKIALGFSHSMALTRHGKVYVWGANQNGCLGTGKKKTSNLRSPVKLEIDHEVADICCGFKHSAAVTSDGRVMAWGWGGSMGTSSTFDSGGQLGQGNAFDYWEPTSCRDPVAAGKDLPKVAADTVSCGFNHTAAVYA</sequence>
<evidence type="ECO:0000313" key="5">
    <source>
        <dbReference type="Proteomes" id="UP001472866"/>
    </source>
</evidence>
<reference evidence="4 5" key="1">
    <citation type="submission" date="2024-03" db="EMBL/GenBank/DDBJ databases">
        <title>Complete genome sequence of the green alga Chloropicon roscoffensis RCC1871.</title>
        <authorList>
            <person name="Lemieux C."/>
            <person name="Pombert J.-F."/>
            <person name="Otis C."/>
            <person name="Turmel M."/>
        </authorList>
    </citation>
    <scope>NUCLEOTIDE SEQUENCE [LARGE SCALE GENOMIC DNA]</scope>
    <source>
        <strain evidence="4 5">RCC1871</strain>
    </source>
</reference>
<dbReference type="InterPro" id="IPR000408">
    <property type="entry name" value="Reg_chr_condens"/>
</dbReference>
<feature type="domain" description="RCC1-like" evidence="3">
    <location>
        <begin position="55"/>
        <end position="442"/>
    </location>
</feature>
<gene>
    <name evidence="4" type="ORF">HKI87_12g70930</name>
</gene>
<dbReference type="PANTHER" id="PTHR22872">
    <property type="entry name" value="BTK-BINDING PROTEIN-RELATED"/>
    <property type="match status" value="1"/>
</dbReference>
<dbReference type="InterPro" id="IPR009091">
    <property type="entry name" value="RCC1/BLIP-II"/>
</dbReference>
<keyword evidence="5" id="KW-1185">Reference proteome</keyword>
<proteinExistence type="predicted"/>
<dbReference type="PROSITE" id="PS00626">
    <property type="entry name" value="RCC1_2"/>
    <property type="match status" value="2"/>
</dbReference>
<dbReference type="InterPro" id="IPR051625">
    <property type="entry name" value="Signaling_Regulatory_Domain"/>
</dbReference>
<feature type="repeat" description="RCC1" evidence="2">
    <location>
        <begin position="276"/>
        <end position="325"/>
    </location>
</feature>
<dbReference type="Gene3D" id="2.130.10.30">
    <property type="entry name" value="Regulator of chromosome condensation 1/beta-lactamase-inhibitor protein II"/>
    <property type="match status" value="2"/>
</dbReference>
<dbReference type="Pfam" id="PF25390">
    <property type="entry name" value="WD40_RLD"/>
    <property type="match status" value="1"/>
</dbReference>
<accession>A0AAX4PGZ3</accession>
<dbReference type="InterPro" id="IPR058923">
    <property type="entry name" value="RCC1-like_dom"/>
</dbReference>
<evidence type="ECO:0000256" key="1">
    <source>
        <dbReference type="ARBA" id="ARBA00022737"/>
    </source>
</evidence>
<organism evidence="4 5">
    <name type="scientific">Chloropicon roscoffensis</name>
    <dbReference type="NCBI Taxonomy" id="1461544"/>
    <lineage>
        <taxon>Eukaryota</taxon>
        <taxon>Viridiplantae</taxon>
        <taxon>Chlorophyta</taxon>
        <taxon>Chloropicophyceae</taxon>
        <taxon>Chloropicales</taxon>
        <taxon>Chloropicaceae</taxon>
        <taxon>Chloropicon</taxon>
    </lineage>
</organism>
<keyword evidence="1" id="KW-0677">Repeat</keyword>
<dbReference type="PROSITE" id="PS50012">
    <property type="entry name" value="RCC1_3"/>
    <property type="match status" value="6"/>
</dbReference>
<dbReference type="EMBL" id="CP151512">
    <property type="protein sequence ID" value="WZN65534.1"/>
    <property type="molecule type" value="Genomic_DNA"/>
</dbReference>
<feature type="repeat" description="RCC1" evidence="2">
    <location>
        <begin position="107"/>
        <end position="159"/>
    </location>
</feature>
<dbReference type="PRINTS" id="PR00633">
    <property type="entry name" value="RCCNDNSATION"/>
</dbReference>
<dbReference type="AlphaFoldDB" id="A0AAX4PGZ3"/>
<evidence type="ECO:0000313" key="4">
    <source>
        <dbReference type="EMBL" id="WZN65534.1"/>
    </source>
</evidence>
<protein>
    <submittedName>
        <fullName evidence="4">RCC1-like regulator of chromosome condensation protein</fullName>
    </submittedName>
</protein>
<name>A0AAX4PGZ3_9CHLO</name>